<evidence type="ECO:0000313" key="1">
    <source>
        <dbReference type="EMBL" id="KAJ2891278.1"/>
    </source>
</evidence>
<dbReference type="Proteomes" id="UP001139981">
    <property type="component" value="Unassembled WGS sequence"/>
</dbReference>
<sequence length="89" mass="9861">HAPGFPLSSTLDGLLRMVPHLSDQEAHLVSGLLCSTVLSTAAHFQARKYAQAERSALALAQRKKHDDVESDDDLEEKEDDDNEEEEDSE</sequence>
<organism evidence="1 2">
    <name type="scientific">Coemansia aciculifera</name>
    <dbReference type="NCBI Taxonomy" id="417176"/>
    <lineage>
        <taxon>Eukaryota</taxon>
        <taxon>Fungi</taxon>
        <taxon>Fungi incertae sedis</taxon>
        <taxon>Zoopagomycota</taxon>
        <taxon>Kickxellomycotina</taxon>
        <taxon>Kickxellomycetes</taxon>
        <taxon>Kickxellales</taxon>
        <taxon>Kickxellaceae</taxon>
        <taxon>Coemansia</taxon>
    </lineage>
</organism>
<keyword evidence="2" id="KW-1185">Reference proteome</keyword>
<feature type="non-terminal residue" evidence="1">
    <location>
        <position position="1"/>
    </location>
</feature>
<gene>
    <name evidence="1" type="ORF">IWW38_003690</name>
</gene>
<reference evidence="1" key="1">
    <citation type="submission" date="2022-07" db="EMBL/GenBank/DDBJ databases">
        <title>Phylogenomic reconstructions and comparative analyses of Kickxellomycotina fungi.</title>
        <authorList>
            <person name="Reynolds N.K."/>
            <person name="Stajich J.E."/>
            <person name="Barry K."/>
            <person name="Grigoriev I.V."/>
            <person name="Crous P."/>
            <person name="Smith M.E."/>
        </authorList>
    </citation>
    <scope>NUCLEOTIDE SEQUENCE</scope>
    <source>
        <strain evidence="1">CBS 190363</strain>
    </source>
</reference>
<name>A0ACC1M1P8_9FUNG</name>
<proteinExistence type="predicted"/>
<dbReference type="EMBL" id="JANBVB010001038">
    <property type="protein sequence ID" value="KAJ2891278.1"/>
    <property type="molecule type" value="Genomic_DNA"/>
</dbReference>
<comment type="caution">
    <text evidence="1">The sequence shown here is derived from an EMBL/GenBank/DDBJ whole genome shotgun (WGS) entry which is preliminary data.</text>
</comment>
<protein>
    <submittedName>
        <fullName evidence="1">Uncharacterized protein</fullName>
    </submittedName>
</protein>
<accession>A0ACC1M1P8</accession>
<evidence type="ECO:0000313" key="2">
    <source>
        <dbReference type="Proteomes" id="UP001139981"/>
    </source>
</evidence>